<dbReference type="VEuPathDB" id="VectorBase:GAUT042468"/>
<proteinExistence type="predicted"/>
<dbReference type="EnsemblMetazoa" id="GAUT042468-RA">
    <property type="protein sequence ID" value="GAUT042468-PA"/>
    <property type="gene ID" value="GAUT042468"/>
</dbReference>
<protein>
    <submittedName>
        <fullName evidence="1">Uncharacterized protein</fullName>
    </submittedName>
</protein>
<dbReference type="AlphaFoldDB" id="A0A1A9VNC0"/>
<evidence type="ECO:0000313" key="1">
    <source>
        <dbReference type="EnsemblMetazoa" id="GAUT042468-PA"/>
    </source>
</evidence>
<evidence type="ECO:0000313" key="2">
    <source>
        <dbReference type="Proteomes" id="UP000078200"/>
    </source>
</evidence>
<dbReference type="STRING" id="7395.A0A1A9VNC0"/>
<sequence length="119" mass="13878">MESILKITGELLNLACYLNFFSTLESTSAYGELTKRNVSSFIVVLTDKAKHISTSKFWESYGMIMAESELKLKRQMKYLERHRVWYLPSLGKFLQMSFPPNHFTHVLIDDASQCTETEW</sequence>
<accession>A0A1A9VNC0</accession>
<organism evidence="1 2">
    <name type="scientific">Glossina austeni</name>
    <name type="common">Savannah tsetse fly</name>
    <dbReference type="NCBI Taxonomy" id="7395"/>
    <lineage>
        <taxon>Eukaryota</taxon>
        <taxon>Metazoa</taxon>
        <taxon>Ecdysozoa</taxon>
        <taxon>Arthropoda</taxon>
        <taxon>Hexapoda</taxon>
        <taxon>Insecta</taxon>
        <taxon>Pterygota</taxon>
        <taxon>Neoptera</taxon>
        <taxon>Endopterygota</taxon>
        <taxon>Diptera</taxon>
        <taxon>Brachycera</taxon>
        <taxon>Muscomorpha</taxon>
        <taxon>Hippoboscoidea</taxon>
        <taxon>Glossinidae</taxon>
        <taxon>Glossina</taxon>
    </lineage>
</organism>
<name>A0A1A9VNC0_GLOAU</name>
<reference evidence="1" key="1">
    <citation type="submission" date="2020-05" db="UniProtKB">
        <authorList>
            <consortium name="EnsemblMetazoa"/>
        </authorList>
    </citation>
    <scope>IDENTIFICATION</scope>
    <source>
        <strain evidence="1">TTRI</strain>
    </source>
</reference>
<keyword evidence="2" id="KW-1185">Reference proteome</keyword>
<dbReference type="Proteomes" id="UP000078200">
    <property type="component" value="Unassembled WGS sequence"/>
</dbReference>